<accession>L1JLE8</accession>
<reference evidence="2" key="3">
    <citation type="submission" date="2016-03" db="UniProtKB">
        <authorList>
            <consortium name="EnsemblProtists"/>
        </authorList>
    </citation>
    <scope>IDENTIFICATION</scope>
</reference>
<reference evidence="1 3" key="1">
    <citation type="journal article" date="2012" name="Nature">
        <title>Algal genomes reveal evolutionary mosaicism and the fate of nucleomorphs.</title>
        <authorList>
            <consortium name="DOE Joint Genome Institute"/>
            <person name="Curtis B.A."/>
            <person name="Tanifuji G."/>
            <person name="Burki F."/>
            <person name="Gruber A."/>
            <person name="Irimia M."/>
            <person name="Maruyama S."/>
            <person name="Arias M.C."/>
            <person name="Ball S.G."/>
            <person name="Gile G.H."/>
            <person name="Hirakawa Y."/>
            <person name="Hopkins J.F."/>
            <person name="Kuo A."/>
            <person name="Rensing S.A."/>
            <person name="Schmutz J."/>
            <person name="Symeonidi A."/>
            <person name="Elias M."/>
            <person name="Eveleigh R.J."/>
            <person name="Herman E.K."/>
            <person name="Klute M.J."/>
            <person name="Nakayama T."/>
            <person name="Obornik M."/>
            <person name="Reyes-Prieto A."/>
            <person name="Armbrust E.V."/>
            <person name="Aves S.J."/>
            <person name="Beiko R.G."/>
            <person name="Coutinho P."/>
            <person name="Dacks J.B."/>
            <person name="Durnford D.G."/>
            <person name="Fast N.M."/>
            <person name="Green B.R."/>
            <person name="Grisdale C.J."/>
            <person name="Hempel F."/>
            <person name="Henrissat B."/>
            <person name="Hoppner M.P."/>
            <person name="Ishida K."/>
            <person name="Kim E."/>
            <person name="Koreny L."/>
            <person name="Kroth P.G."/>
            <person name="Liu Y."/>
            <person name="Malik S.B."/>
            <person name="Maier U.G."/>
            <person name="McRose D."/>
            <person name="Mock T."/>
            <person name="Neilson J.A."/>
            <person name="Onodera N.T."/>
            <person name="Poole A.M."/>
            <person name="Pritham E.J."/>
            <person name="Richards T.A."/>
            <person name="Rocap G."/>
            <person name="Roy S.W."/>
            <person name="Sarai C."/>
            <person name="Schaack S."/>
            <person name="Shirato S."/>
            <person name="Slamovits C.H."/>
            <person name="Spencer D.F."/>
            <person name="Suzuki S."/>
            <person name="Worden A.Z."/>
            <person name="Zauner S."/>
            <person name="Barry K."/>
            <person name="Bell C."/>
            <person name="Bharti A.K."/>
            <person name="Crow J.A."/>
            <person name="Grimwood J."/>
            <person name="Kramer R."/>
            <person name="Lindquist E."/>
            <person name="Lucas S."/>
            <person name="Salamov A."/>
            <person name="McFadden G.I."/>
            <person name="Lane C.E."/>
            <person name="Keeling P.J."/>
            <person name="Gray M.W."/>
            <person name="Grigoriev I.V."/>
            <person name="Archibald J.M."/>
        </authorList>
    </citation>
    <scope>NUCLEOTIDE SEQUENCE</scope>
    <source>
        <strain evidence="1 3">CCMP2712</strain>
    </source>
</reference>
<dbReference type="InterPro" id="IPR032675">
    <property type="entry name" value="LRR_dom_sf"/>
</dbReference>
<proteinExistence type="predicted"/>
<dbReference type="RefSeq" id="XP_005835959.1">
    <property type="nucleotide sequence ID" value="XM_005835902.1"/>
</dbReference>
<keyword evidence="3" id="KW-1185">Reference proteome</keyword>
<dbReference type="HOGENOM" id="CLU_1036038_0_0_1"/>
<protein>
    <submittedName>
        <fullName evidence="1 2">Uncharacterized protein</fullName>
    </submittedName>
</protein>
<dbReference type="AlphaFoldDB" id="L1JLE8"/>
<name>L1JLE8_GUITC</name>
<dbReference type="EMBL" id="JH992983">
    <property type="protein sequence ID" value="EKX48979.1"/>
    <property type="molecule type" value="Genomic_DNA"/>
</dbReference>
<dbReference type="GeneID" id="17305673"/>
<dbReference type="PaxDb" id="55529-EKX48979"/>
<dbReference type="SUPFAM" id="SSF52047">
    <property type="entry name" value="RNI-like"/>
    <property type="match status" value="1"/>
</dbReference>
<organism evidence="1">
    <name type="scientific">Guillardia theta (strain CCMP2712)</name>
    <name type="common">Cryptophyte</name>
    <dbReference type="NCBI Taxonomy" id="905079"/>
    <lineage>
        <taxon>Eukaryota</taxon>
        <taxon>Cryptophyceae</taxon>
        <taxon>Pyrenomonadales</taxon>
        <taxon>Geminigeraceae</taxon>
        <taxon>Guillardia</taxon>
    </lineage>
</organism>
<dbReference type="KEGG" id="gtt:GUITHDRAFT_105062"/>
<sequence>MAGLLVVLDEGIIAIFSNAPERVMMGMCVCRRFHRVLQHVKEIRIDIPKFVWVLDSKFGSQPTSNSRLLAKLFDQDGRTLNVGVKEPCSIALLLVQLAGHLDKIRVARLNGMSTYRKNELPRGYPSEMGLSRRRGNKGAEESRYVDMLERKGVEYREGTSWDTSLLLTFLDHSHELREIYLSRNAAIMSRQDFENFCLLLRRWLVRKSCAEPGPLPHALHRQRSVSNLQVLDLSDNRLGSASMSDFAQAIMDASKVQPLALTQLMLRGE</sequence>
<dbReference type="Proteomes" id="UP000011087">
    <property type="component" value="Unassembled WGS sequence"/>
</dbReference>
<evidence type="ECO:0000313" key="2">
    <source>
        <dbReference type="EnsemblProtists" id="EKX48979"/>
    </source>
</evidence>
<reference evidence="3" key="2">
    <citation type="submission" date="2012-11" db="EMBL/GenBank/DDBJ databases">
        <authorList>
            <person name="Kuo A."/>
            <person name="Curtis B.A."/>
            <person name="Tanifuji G."/>
            <person name="Burki F."/>
            <person name="Gruber A."/>
            <person name="Irimia M."/>
            <person name="Maruyama S."/>
            <person name="Arias M.C."/>
            <person name="Ball S.G."/>
            <person name="Gile G.H."/>
            <person name="Hirakawa Y."/>
            <person name="Hopkins J.F."/>
            <person name="Rensing S.A."/>
            <person name="Schmutz J."/>
            <person name="Symeonidi A."/>
            <person name="Elias M."/>
            <person name="Eveleigh R.J."/>
            <person name="Herman E.K."/>
            <person name="Klute M.J."/>
            <person name="Nakayama T."/>
            <person name="Obornik M."/>
            <person name="Reyes-Prieto A."/>
            <person name="Armbrust E.V."/>
            <person name="Aves S.J."/>
            <person name="Beiko R.G."/>
            <person name="Coutinho P."/>
            <person name="Dacks J.B."/>
            <person name="Durnford D.G."/>
            <person name="Fast N.M."/>
            <person name="Green B.R."/>
            <person name="Grisdale C."/>
            <person name="Hempe F."/>
            <person name="Henrissat B."/>
            <person name="Hoppner M.P."/>
            <person name="Ishida K.-I."/>
            <person name="Kim E."/>
            <person name="Koreny L."/>
            <person name="Kroth P.G."/>
            <person name="Liu Y."/>
            <person name="Malik S.-B."/>
            <person name="Maier U.G."/>
            <person name="McRose D."/>
            <person name="Mock T."/>
            <person name="Neilson J.A."/>
            <person name="Onodera N.T."/>
            <person name="Poole A.M."/>
            <person name="Pritham E.J."/>
            <person name="Richards T.A."/>
            <person name="Rocap G."/>
            <person name="Roy S.W."/>
            <person name="Sarai C."/>
            <person name="Schaack S."/>
            <person name="Shirato S."/>
            <person name="Slamovits C.H."/>
            <person name="Spencer D.F."/>
            <person name="Suzuki S."/>
            <person name="Worden A.Z."/>
            <person name="Zauner S."/>
            <person name="Barry K."/>
            <person name="Bell C."/>
            <person name="Bharti A.K."/>
            <person name="Crow J.A."/>
            <person name="Grimwood J."/>
            <person name="Kramer R."/>
            <person name="Lindquist E."/>
            <person name="Lucas S."/>
            <person name="Salamov A."/>
            <person name="McFadden G.I."/>
            <person name="Lane C.E."/>
            <person name="Keeling P.J."/>
            <person name="Gray M.W."/>
            <person name="Grigoriev I.V."/>
            <person name="Archibald J.M."/>
        </authorList>
    </citation>
    <scope>NUCLEOTIDE SEQUENCE</scope>
    <source>
        <strain evidence="3">CCMP2712</strain>
    </source>
</reference>
<dbReference type="InterPro" id="IPR001611">
    <property type="entry name" value="Leu-rich_rpt"/>
</dbReference>
<evidence type="ECO:0000313" key="1">
    <source>
        <dbReference type="EMBL" id="EKX48979.1"/>
    </source>
</evidence>
<dbReference type="Gene3D" id="3.80.10.10">
    <property type="entry name" value="Ribonuclease Inhibitor"/>
    <property type="match status" value="1"/>
</dbReference>
<gene>
    <name evidence="1" type="ORF">GUITHDRAFT_105062</name>
</gene>
<evidence type="ECO:0000313" key="3">
    <source>
        <dbReference type="Proteomes" id="UP000011087"/>
    </source>
</evidence>
<dbReference type="PROSITE" id="PS51450">
    <property type="entry name" value="LRR"/>
    <property type="match status" value="1"/>
</dbReference>
<dbReference type="EnsemblProtists" id="EKX48979">
    <property type="protein sequence ID" value="EKX48979"/>
    <property type="gene ID" value="GUITHDRAFT_105062"/>
</dbReference>